<reference evidence="1" key="2">
    <citation type="submission" date="2020-11" db="EMBL/GenBank/DDBJ databases">
        <authorList>
            <consortium name="DOE Joint Genome Institute"/>
            <person name="Kuo A."/>
            <person name="Miyauchi S."/>
            <person name="Kiss E."/>
            <person name="Drula E."/>
            <person name="Kohler A."/>
            <person name="Sanchez-Garcia M."/>
            <person name="Andreopoulos B."/>
            <person name="Barry K.W."/>
            <person name="Bonito G."/>
            <person name="Buee M."/>
            <person name="Carver A."/>
            <person name="Chen C."/>
            <person name="Cichocki N."/>
            <person name="Clum A."/>
            <person name="Culley D."/>
            <person name="Crous P.W."/>
            <person name="Fauchery L."/>
            <person name="Girlanda M."/>
            <person name="Hayes R."/>
            <person name="Keri Z."/>
            <person name="Labutti K."/>
            <person name="Lipzen A."/>
            <person name="Lombard V."/>
            <person name="Magnuson J."/>
            <person name="Maillard F."/>
            <person name="Morin E."/>
            <person name="Murat C."/>
            <person name="Nolan M."/>
            <person name="Ohm R."/>
            <person name="Pangilinan J."/>
            <person name="Pereira M."/>
            <person name="Perotto S."/>
            <person name="Peter M."/>
            <person name="Riley R."/>
            <person name="Sitrit Y."/>
            <person name="Stielow B."/>
            <person name="Szollosi G."/>
            <person name="Zifcakova L."/>
            <person name="Stursova M."/>
            <person name="Spatafora J.W."/>
            <person name="Tedersoo L."/>
            <person name="Vaario L.-M."/>
            <person name="Yamada A."/>
            <person name="Yan M."/>
            <person name="Wang P."/>
            <person name="Xu J."/>
            <person name="Bruns T."/>
            <person name="Baldrian P."/>
            <person name="Vilgalys R."/>
            <person name="Henrissat B."/>
            <person name="Grigoriev I.V."/>
            <person name="Hibbett D."/>
            <person name="Nagy L.G."/>
            <person name="Martin F.M."/>
        </authorList>
    </citation>
    <scope>NUCLEOTIDE SEQUENCE</scope>
    <source>
        <strain evidence="1">UH-Tt-Lm1</strain>
    </source>
</reference>
<dbReference type="AlphaFoldDB" id="A0A9P6HMK9"/>
<evidence type="ECO:0000313" key="2">
    <source>
        <dbReference type="Proteomes" id="UP000736335"/>
    </source>
</evidence>
<keyword evidence="2" id="KW-1185">Reference proteome</keyword>
<proteinExistence type="predicted"/>
<protein>
    <submittedName>
        <fullName evidence="1">Uncharacterized protein</fullName>
    </submittedName>
</protein>
<reference evidence="1" key="1">
    <citation type="journal article" date="2020" name="Nat. Commun.">
        <title>Large-scale genome sequencing of mycorrhizal fungi provides insights into the early evolution of symbiotic traits.</title>
        <authorList>
            <person name="Miyauchi S."/>
            <person name="Kiss E."/>
            <person name="Kuo A."/>
            <person name="Drula E."/>
            <person name="Kohler A."/>
            <person name="Sanchez-Garcia M."/>
            <person name="Morin E."/>
            <person name="Andreopoulos B."/>
            <person name="Barry K.W."/>
            <person name="Bonito G."/>
            <person name="Buee M."/>
            <person name="Carver A."/>
            <person name="Chen C."/>
            <person name="Cichocki N."/>
            <person name="Clum A."/>
            <person name="Culley D."/>
            <person name="Crous P.W."/>
            <person name="Fauchery L."/>
            <person name="Girlanda M."/>
            <person name="Hayes R.D."/>
            <person name="Keri Z."/>
            <person name="LaButti K."/>
            <person name="Lipzen A."/>
            <person name="Lombard V."/>
            <person name="Magnuson J."/>
            <person name="Maillard F."/>
            <person name="Murat C."/>
            <person name="Nolan M."/>
            <person name="Ohm R.A."/>
            <person name="Pangilinan J."/>
            <person name="Pereira M.F."/>
            <person name="Perotto S."/>
            <person name="Peter M."/>
            <person name="Pfister S."/>
            <person name="Riley R."/>
            <person name="Sitrit Y."/>
            <person name="Stielow J.B."/>
            <person name="Szollosi G."/>
            <person name="Zifcakova L."/>
            <person name="Stursova M."/>
            <person name="Spatafora J.W."/>
            <person name="Tedersoo L."/>
            <person name="Vaario L.M."/>
            <person name="Yamada A."/>
            <person name="Yan M."/>
            <person name="Wang P."/>
            <person name="Xu J."/>
            <person name="Bruns T."/>
            <person name="Baldrian P."/>
            <person name="Vilgalys R."/>
            <person name="Dunand C."/>
            <person name="Henrissat B."/>
            <person name="Grigoriev I.V."/>
            <person name="Hibbett D."/>
            <person name="Nagy L.G."/>
            <person name="Martin F.M."/>
        </authorList>
    </citation>
    <scope>NUCLEOTIDE SEQUENCE</scope>
    <source>
        <strain evidence="1">UH-Tt-Lm1</strain>
    </source>
</reference>
<sequence>MSWAGKLGFNQWPALEFDPYAKFVPDSKPNSDTELPDYEDLSDVDLNEIREQNWVNEELVRNTFEIVQRICRDVD</sequence>
<name>A0A9P6HMK9_9AGAM</name>
<gene>
    <name evidence="1" type="ORF">BJ322DRAFT_1105477</name>
</gene>
<dbReference type="EMBL" id="WIUZ02000003">
    <property type="protein sequence ID" value="KAF9789620.1"/>
    <property type="molecule type" value="Genomic_DNA"/>
</dbReference>
<dbReference type="Proteomes" id="UP000736335">
    <property type="component" value="Unassembled WGS sequence"/>
</dbReference>
<organism evidence="1 2">
    <name type="scientific">Thelephora terrestris</name>
    <dbReference type="NCBI Taxonomy" id="56493"/>
    <lineage>
        <taxon>Eukaryota</taxon>
        <taxon>Fungi</taxon>
        <taxon>Dikarya</taxon>
        <taxon>Basidiomycota</taxon>
        <taxon>Agaricomycotina</taxon>
        <taxon>Agaricomycetes</taxon>
        <taxon>Thelephorales</taxon>
        <taxon>Thelephoraceae</taxon>
        <taxon>Thelephora</taxon>
    </lineage>
</organism>
<evidence type="ECO:0000313" key="1">
    <source>
        <dbReference type="EMBL" id="KAF9789620.1"/>
    </source>
</evidence>
<comment type="caution">
    <text evidence="1">The sequence shown here is derived from an EMBL/GenBank/DDBJ whole genome shotgun (WGS) entry which is preliminary data.</text>
</comment>
<accession>A0A9P6HMK9</accession>